<dbReference type="EMBL" id="JBBDHD010000086">
    <property type="protein sequence ID" value="MFH7598553.1"/>
    <property type="molecule type" value="Genomic_DNA"/>
</dbReference>
<dbReference type="GO" id="GO:0008168">
    <property type="term" value="F:methyltransferase activity"/>
    <property type="evidence" value="ECO:0007669"/>
    <property type="project" value="UniProtKB-KW"/>
</dbReference>
<dbReference type="InterPro" id="IPR050723">
    <property type="entry name" value="CFA/CMAS"/>
</dbReference>
<dbReference type="PANTHER" id="PTHR43667:SF2">
    <property type="entry name" value="FATTY ACID C-METHYL TRANSFERASE"/>
    <property type="match status" value="1"/>
</dbReference>
<dbReference type="GO" id="GO:0032259">
    <property type="term" value="P:methylation"/>
    <property type="evidence" value="ECO:0007669"/>
    <property type="project" value="UniProtKB-KW"/>
</dbReference>
<proteinExistence type="predicted"/>
<keyword evidence="3" id="KW-0808">Transferase</keyword>
<protein>
    <submittedName>
        <fullName evidence="3">Class I SAM-dependent methyltransferase</fullName>
        <ecNumber evidence="3">2.1.-.-</ecNumber>
    </submittedName>
</protein>
<feature type="domain" description="Methyltransferase" evidence="2">
    <location>
        <begin position="37"/>
        <end position="142"/>
    </location>
</feature>
<organism evidence="3 4">
    <name type="scientific">Streptomyces racemochromogenes</name>
    <dbReference type="NCBI Taxonomy" id="67353"/>
    <lineage>
        <taxon>Bacteria</taxon>
        <taxon>Bacillati</taxon>
        <taxon>Actinomycetota</taxon>
        <taxon>Actinomycetes</taxon>
        <taxon>Kitasatosporales</taxon>
        <taxon>Streptomycetaceae</taxon>
        <taxon>Streptomyces</taxon>
    </lineage>
</organism>
<accession>A0ABW7PJF6</accession>
<keyword evidence="3" id="KW-0489">Methyltransferase</keyword>
<dbReference type="InterPro" id="IPR029063">
    <property type="entry name" value="SAM-dependent_MTases_sf"/>
</dbReference>
<dbReference type="RefSeq" id="WP_395512241.1">
    <property type="nucleotide sequence ID" value="NZ_JBBDHD010000086.1"/>
</dbReference>
<evidence type="ECO:0000256" key="1">
    <source>
        <dbReference type="SAM" id="MobiDB-lite"/>
    </source>
</evidence>
<dbReference type="PANTHER" id="PTHR43667">
    <property type="entry name" value="CYCLOPROPANE-FATTY-ACYL-PHOSPHOLIPID SYNTHASE"/>
    <property type="match status" value="1"/>
</dbReference>
<dbReference type="SUPFAM" id="SSF53335">
    <property type="entry name" value="S-adenosyl-L-methionine-dependent methyltransferases"/>
    <property type="match status" value="1"/>
</dbReference>
<evidence type="ECO:0000313" key="4">
    <source>
        <dbReference type="Proteomes" id="UP001610631"/>
    </source>
</evidence>
<reference evidence="3 4" key="1">
    <citation type="submission" date="2024-03" db="EMBL/GenBank/DDBJ databases">
        <title>Whole genome sequencing of Streptomyces racemochromogenes, to identify antimicrobial biosynthetic gene clusters.</title>
        <authorList>
            <person name="Suryawanshi P."/>
            <person name="Krishnaraj P.U."/>
            <person name="Arun Y.P."/>
            <person name="Suryawanshi M.P."/>
            <person name="Rakshit O."/>
        </authorList>
    </citation>
    <scope>NUCLEOTIDE SEQUENCE [LARGE SCALE GENOMIC DNA]</scope>
    <source>
        <strain evidence="3 4">AUDT626</strain>
    </source>
</reference>
<name>A0ABW7PJF6_9ACTN</name>
<dbReference type="Proteomes" id="UP001610631">
    <property type="component" value="Unassembled WGS sequence"/>
</dbReference>
<sequence>MNREQISKLAHTHHPIKSPLNDDSVSSLLAKALPRGDERVLDLGCGSAEWLLRALATHPDVHAEGVDISESDLEEARQRAVRLGVDARLTLHHQKAEDFTSPHPFDLILCVGSTHALGGLLPTLEAARDHLAPGGRVLIGDGFWERTPTPEAIEVLGDFADLSTTVDRITAAGWTPVQGHTSTRQELDDYEWSNWGTLADWALDHPTHPDSPQVLDWATTRRTEWLRTYRATWGFATLLLRPTPA</sequence>
<dbReference type="EC" id="2.1.-.-" evidence="3"/>
<gene>
    <name evidence="3" type="ORF">WDV06_26190</name>
</gene>
<dbReference type="Pfam" id="PF13847">
    <property type="entry name" value="Methyltransf_31"/>
    <property type="match status" value="1"/>
</dbReference>
<dbReference type="CDD" id="cd02440">
    <property type="entry name" value="AdoMet_MTases"/>
    <property type="match status" value="1"/>
</dbReference>
<dbReference type="Gene3D" id="3.40.50.150">
    <property type="entry name" value="Vaccinia Virus protein VP39"/>
    <property type="match status" value="1"/>
</dbReference>
<feature type="region of interest" description="Disordered" evidence="1">
    <location>
        <begin position="1"/>
        <end position="21"/>
    </location>
</feature>
<comment type="caution">
    <text evidence="3">The sequence shown here is derived from an EMBL/GenBank/DDBJ whole genome shotgun (WGS) entry which is preliminary data.</text>
</comment>
<evidence type="ECO:0000313" key="3">
    <source>
        <dbReference type="EMBL" id="MFH7598553.1"/>
    </source>
</evidence>
<dbReference type="InterPro" id="IPR025714">
    <property type="entry name" value="Methyltranfer_dom"/>
</dbReference>
<evidence type="ECO:0000259" key="2">
    <source>
        <dbReference type="Pfam" id="PF13847"/>
    </source>
</evidence>
<keyword evidence="4" id="KW-1185">Reference proteome</keyword>